<dbReference type="Proteomes" id="UP001209681">
    <property type="component" value="Unassembled WGS sequence"/>
</dbReference>
<evidence type="ECO:0000256" key="1">
    <source>
        <dbReference type="ARBA" id="ARBA00022801"/>
    </source>
</evidence>
<dbReference type="EMBL" id="JAPFPW010000010">
    <property type="protein sequence ID" value="MCW7754279.1"/>
    <property type="molecule type" value="Genomic_DNA"/>
</dbReference>
<proteinExistence type="predicted"/>
<comment type="caution">
    <text evidence="6">The sequence shown here is derived from an EMBL/GenBank/DDBJ whole genome shotgun (WGS) entry which is preliminary data.</text>
</comment>
<keyword evidence="2 4" id="KW-0442">Lipid degradation</keyword>
<feature type="short sequence motif" description="DGA/G" evidence="4">
    <location>
        <begin position="198"/>
        <end position="200"/>
    </location>
</feature>
<evidence type="ECO:0000259" key="5">
    <source>
        <dbReference type="PROSITE" id="PS51635"/>
    </source>
</evidence>
<dbReference type="PROSITE" id="PS51635">
    <property type="entry name" value="PNPLA"/>
    <property type="match status" value="1"/>
</dbReference>
<feature type="domain" description="PNPLA" evidence="5">
    <location>
        <begin position="12"/>
        <end position="211"/>
    </location>
</feature>
<protein>
    <submittedName>
        <fullName evidence="6">Patatin-like phospholipase family protein</fullName>
    </submittedName>
</protein>
<feature type="active site" description="Proton acceptor" evidence="4">
    <location>
        <position position="198"/>
    </location>
</feature>
<gene>
    <name evidence="6" type="ORF">OOT00_09800</name>
</gene>
<evidence type="ECO:0000313" key="6">
    <source>
        <dbReference type="EMBL" id="MCW7754279.1"/>
    </source>
</evidence>
<feature type="active site" description="Nucleophile" evidence="4">
    <location>
        <position position="46"/>
    </location>
</feature>
<dbReference type="InterPro" id="IPR016035">
    <property type="entry name" value="Acyl_Trfase/lysoPLipase"/>
</dbReference>
<sequence length="361" mass="40476">MTGKKERKVVDLALQGGGSHGALTWGVLDRLLDDDRIEIATLSGTSAGAMNAVVVAAGMDCGGRKGAREALEYFWKAVSDGAMTSPIQRSIWDRLTDSYSMERSPGYLFFEQLSRQFSPYELNPMNINPLRDLVSSMVDFDCVNHCTDIRVFVTATNVRTGRGRTFTQPEISVDAVMASACLPLMFQAVEIDGEAYWDGGYIGNPALYPLVEDTATRDLIVVQINPMVRDTLPKTSREIINRINEITFNSSLIKELRSIELLHQIIASAKLDSQQYRDIFVHIIHAHEDLKGLEASSKMNAEWSYLQYLNKRGWQWADRFLADHFEDLGQRSTFNLKSLFTDSFQPPEVDETMDAAKKGKG</sequence>
<name>A0ABT3NA01_9BACT</name>
<keyword evidence="7" id="KW-1185">Reference proteome</keyword>
<feature type="short sequence motif" description="GXSXG" evidence="4">
    <location>
        <begin position="44"/>
        <end position="48"/>
    </location>
</feature>
<accession>A0ABT3NA01</accession>
<evidence type="ECO:0000256" key="4">
    <source>
        <dbReference type="PROSITE-ProRule" id="PRU01161"/>
    </source>
</evidence>
<reference evidence="6 7" key="1">
    <citation type="submission" date="2022-11" db="EMBL/GenBank/DDBJ databases">
        <title>Desulfobotulus tamanensis H1 sp. nov. - anaerobic, alkaliphilic, sulphate reducing bacterium isolated from terrestrial mud volcano.</title>
        <authorList>
            <person name="Frolova A."/>
            <person name="Merkel A.Y."/>
            <person name="Slobodkin A.I."/>
        </authorList>
    </citation>
    <scope>NUCLEOTIDE SEQUENCE [LARGE SCALE GENOMIC DNA]</scope>
    <source>
        <strain evidence="6 7">H1</strain>
    </source>
</reference>
<dbReference type="InterPro" id="IPR050301">
    <property type="entry name" value="NTE"/>
</dbReference>
<feature type="short sequence motif" description="GXGXXG" evidence="4">
    <location>
        <begin position="16"/>
        <end position="21"/>
    </location>
</feature>
<dbReference type="PANTHER" id="PTHR14226:SF78">
    <property type="entry name" value="SLR0060 PROTEIN"/>
    <property type="match status" value="1"/>
</dbReference>
<dbReference type="PANTHER" id="PTHR14226">
    <property type="entry name" value="NEUROPATHY TARGET ESTERASE/SWISS CHEESE D.MELANOGASTER"/>
    <property type="match status" value="1"/>
</dbReference>
<keyword evidence="3 4" id="KW-0443">Lipid metabolism</keyword>
<dbReference type="InterPro" id="IPR002641">
    <property type="entry name" value="PNPLA_dom"/>
</dbReference>
<organism evidence="6 7">
    <name type="scientific">Desulfobotulus pelophilus</name>
    <dbReference type="NCBI Taxonomy" id="2823377"/>
    <lineage>
        <taxon>Bacteria</taxon>
        <taxon>Pseudomonadati</taxon>
        <taxon>Thermodesulfobacteriota</taxon>
        <taxon>Desulfobacteria</taxon>
        <taxon>Desulfobacterales</taxon>
        <taxon>Desulfobacteraceae</taxon>
        <taxon>Desulfobotulus</taxon>
    </lineage>
</organism>
<dbReference type="SUPFAM" id="SSF52151">
    <property type="entry name" value="FabD/lysophospholipase-like"/>
    <property type="match status" value="1"/>
</dbReference>
<dbReference type="Gene3D" id="3.40.1090.10">
    <property type="entry name" value="Cytosolic phospholipase A2 catalytic domain"/>
    <property type="match status" value="2"/>
</dbReference>
<dbReference type="Pfam" id="PF01734">
    <property type="entry name" value="Patatin"/>
    <property type="match status" value="1"/>
</dbReference>
<dbReference type="RefSeq" id="WP_265425195.1">
    <property type="nucleotide sequence ID" value="NZ_JAPFPW010000010.1"/>
</dbReference>
<keyword evidence="1 4" id="KW-0378">Hydrolase</keyword>
<evidence type="ECO:0000256" key="2">
    <source>
        <dbReference type="ARBA" id="ARBA00022963"/>
    </source>
</evidence>
<evidence type="ECO:0000313" key="7">
    <source>
        <dbReference type="Proteomes" id="UP001209681"/>
    </source>
</evidence>
<evidence type="ECO:0000256" key="3">
    <source>
        <dbReference type="ARBA" id="ARBA00023098"/>
    </source>
</evidence>